<keyword evidence="10" id="KW-0406">Ion transport</keyword>
<keyword evidence="15" id="KW-1185">Reference proteome</keyword>
<evidence type="ECO:0000256" key="11">
    <source>
        <dbReference type="ARBA" id="ARBA00023136"/>
    </source>
</evidence>
<feature type="transmembrane region" description="Helical" evidence="13">
    <location>
        <begin position="369"/>
        <end position="390"/>
    </location>
</feature>
<gene>
    <name evidence="14" type="ORF">Cspa_c03720</name>
</gene>
<keyword evidence="9 13" id="KW-1133">Transmembrane helix</keyword>
<sequence>MKTQKNISMAERMFEAPIISTLLFFAFPIMISYFVNYVYLLGDTYFISLVNPHSSAPLSGTGLLYPLELSFEAIAAGLATGLSATTGRLIGEGKLDKCKCLGANGLILGLIISVPVTILCYACGPEIINLLSGSALSSEAANYALEYLYGIAPGIIFMILSQIIGGVLVGQGLASVTTKGFMIMTILNFVLDPLLMFVFKLGVFGAGLGTSISLFFSFVYVFVYTLKGKSVIPIKFSFSFADKSIMSQILSIGLPQLLMTVSMYIISGVYNKIITVYYSQDIMNSWTLVGRIDQILFIPIIAISSATIVLISQNFGHNNIERIKKAMNTNIKFVFGLCFALALLYMLSSYWIFSIFTDISDVIDLANKQVLITALSTCFVAINWVVAAFFQAIGKPLPGVIVLYSRVVITLGCAFLTQYVFHGNIYSIFICVVAGNVLSTPFAFVWLHKQLKNLSFKSVL</sequence>
<dbReference type="GO" id="GO:0005886">
    <property type="term" value="C:plasma membrane"/>
    <property type="evidence" value="ECO:0007669"/>
    <property type="project" value="UniProtKB-SubCell"/>
</dbReference>
<feature type="transmembrane region" description="Helical" evidence="13">
    <location>
        <begin position="333"/>
        <end position="357"/>
    </location>
</feature>
<organism evidence="14 15">
    <name type="scientific">Clostridium saccharoperbutylacetonicum N1-4(HMT)</name>
    <dbReference type="NCBI Taxonomy" id="931276"/>
    <lineage>
        <taxon>Bacteria</taxon>
        <taxon>Bacillati</taxon>
        <taxon>Bacillota</taxon>
        <taxon>Clostridia</taxon>
        <taxon>Eubacteriales</taxon>
        <taxon>Clostridiaceae</taxon>
        <taxon>Clostridium</taxon>
    </lineage>
</organism>
<evidence type="ECO:0000256" key="5">
    <source>
        <dbReference type="ARBA" id="ARBA00022448"/>
    </source>
</evidence>
<feature type="transmembrane region" description="Helical" evidence="13">
    <location>
        <begin position="294"/>
        <end position="312"/>
    </location>
</feature>
<dbReference type="InterPro" id="IPR002528">
    <property type="entry name" value="MATE_fam"/>
</dbReference>
<dbReference type="PATRIC" id="fig|931276.5.peg.352"/>
<reference evidence="14 15" key="1">
    <citation type="submission" date="2013-02" db="EMBL/GenBank/DDBJ databases">
        <title>Genome sequence of Clostridium saccharoperbutylacetonicum N1-4(HMT).</title>
        <authorList>
            <person name="Poehlein A."/>
            <person name="Daniel R."/>
        </authorList>
    </citation>
    <scope>NUCLEOTIDE SEQUENCE [LARGE SCALE GENOMIC DNA]</scope>
    <source>
        <strain evidence="15">N1-4(HMT)</strain>
    </source>
</reference>
<dbReference type="EMBL" id="CP004121">
    <property type="protein sequence ID" value="AGF54190.1"/>
    <property type="molecule type" value="Genomic_DNA"/>
</dbReference>
<evidence type="ECO:0000256" key="7">
    <source>
        <dbReference type="ARBA" id="ARBA00022475"/>
    </source>
</evidence>
<feature type="transmembrane region" description="Helical" evidence="13">
    <location>
        <begin position="148"/>
        <end position="169"/>
    </location>
</feature>
<name>M1LN14_9CLOT</name>
<feature type="transmembrane region" description="Helical" evidence="13">
    <location>
        <begin position="62"/>
        <end position="84"/>
    </location>
</feature>
<keyword evidence="5" id="KW-0813">Transport</keyword>
<evidence type="ECO:0000256" key="6">
    <source>
        <dbReference type="ARBA" id="ARBA00022449"/>
    </source>
</evidence>
<comment type="similarity">
    <text evidence="3">Belongs to the multi antimicrobial extrusion (MATE) (TC 2.A.66.1) family.</text>
</comment>
<feature type="transmembrane region" description="Helical" evidence="13">
    <location>
        <begin position="425"/>
        <end position="447"/>
    </location>
</feature>
<proteinExistence type="inferred from homology"/>
<evidence type="ECO:0000256" key="2">
    <source>
        <dbReference type="ARBA" id="ARBA00004651"/>
    </source>
</evidence>
<dbReference type="OrthoDB" id="9811110at2"/>
<feature type="transmembrane region" description="Helical" evidence="13">
    <location>
        <begin position="105"/>
        <end position="128"/>
    </location>
</feature>
<dbReference type="eggNOG" id="COG0534">
    <property type="taxonomic scope" value="Bacteria"/>
</dbReference>
<dbReference type="InterPro" id="IPR050222">
    <property type="entry name" value="MATE_MdtK"/>
</dbReference>
<keyword evidence="8 13" id="KW-0812">Transmembrane</keyword>
<feature type="transmembrane region" description="Helical" evidence="13">
    <location>
        <begin position="205"/>
        <end position="224"/>
    </location>
</feature>
<evidence type="ECO:0000313" key="15">
    <source>
        <dbReference type="Proteomes" id="UP000011728"/>
    </source>
</evidence>
<evidence type="ECO:0000256" key="9">
    <source>
        <dbReference type="ARBA" id="ARBA00022989"/>
    </source>
</evidence>
<keyword evidence="6" id="KW-0050">Antiport</keyword>
<dbReference type="GO" id="GO:0042910">
    <property type="term" value="F:xenobiotic transmembrane transporter activity"/>
    <property type="evidence" value="ECO:0007669"/>
    <property type="project" value="InterPro"/>
</dbReference>
<feature type="transmembrane region" description="Helical" evidence="13">
    <location>
        <begin position="397"/>
        <end position="419"/>
    </location>
</feature>
<evidence type="ECO:0000256" key="12">
    <source>
        <dbReference type="ARBA" id="ARBA00031636"/>
    </source>
</evidence>
<evidence type="ECO:0000256" key="13">
    <source>
        <dbReference type="SAM" id="Phobius"/>
    </source>
</evidence>
<keyword evidence="7" id="KW-1003">Cell membrane</keyword>
<dbReference type="AlphaFoldDB" id="M1LN14"/>
<feature type="transmembrane region" description="Helical" evidence="13">
    <location>
        <begin position="21"/>
        <end position="42"/>
    </location>
</feature>
<evidence type="ECO:0000313" key="14">
    <source>
        <dbReference type="EMBL" id="AGF54190.1"/>
    </source>
</evidence>
<evidence type="ECO:0000256" key="8">
    <source>
        <dbReference type="ARBA" id="ARBA00022692"/>
    </source>
</evidence>
<comment type="function">
    <text evidence="1">Multidrug efflux pump.</text>
</comment>
<dbReference type="GO" id="GO:0015297">
    <property type="term" value="F:antiporter activity"/>
    <property type="evidence" value="ECO:0007669"/>
    <property type="project" value="UniProtKB-KW"/>
</dbReference>
<dbReference type="KEGG" id="csr:Cspa_c03720"/>
<accession>M1LN14</accession>
<dbReference type="InterPro" id="IPR048279">
    <property type="entry name" value="MdtK-like"/>
</dbReference>
<evidence type="ECO:0000256" key="3">
    <source>
        <dbReference type="ARBA" id="ARBA00010199"/>
    </source>
</evidence>
<dbReference type="PANTHER" id="PTHR43298">
    <property type="entry name" value="MULTIDRUG RESISTANCE PROTEIN NORM-RELATED"/>
    <property type="match status" value="1"/>
</dbReference>
<keyword evidence="11 13" id="KW-0472">Membrane</keyword>
<comment type="subcellular location">
    <subcellularLocation>
        <location evidence="2">Cell membrane</location>
        <topology evidence="2">Multi-pass membrane protein</topology>
    </subcellularLocation>
</comment>
<evidence type="ECO:0000256" key="1">
    <source>
        <dbReference type="ARBA" id="ARBA00003408"/>
    </source>
</evidence>
<dbReference type="NCBIfam" id="TIGR00797">
    <property type="entry name" value="matE"/>
    <property type="match status" value="1"/>
</dbReference>
<dbReference type="PIRSF" id="PIRSF006603">
    <property type="entry name" value="DinF"/>
    <property type="match status" value="1"/>
</dbReference>
<evidence type="ECO:0000256" key="4">
    <source>
        <dbReference type="ARBA" id="ARBA00020268"/>
    </source>
</evidence>
<feature type="transmembrane region" description="Helical" evidence="13">
    <location>
        <begin position="181"/>
        <end position="199"/>
    </location>
</feature>
<dbReference type="Pfam" id="PF01554">
    <property type="entry name" value="MatE"/>
    <property type="match status" value="2"/>
</dbReference>
<dbReference type="Proteomes" id="UP000011728">
    <property type="component" value="Chromosome"/>
</dbReference>
<protein>
    <recommendedName>
        <fullName evidence="4">Probable multidrug resistance protein NorM</fullName>
    </recommendedName>
    <alternativeName>
        <fullName evidence="12">Multidrug-efflux transporter</fullName>
    </alternativeName>
</protein>
<evidence type="ECO:0000256" key="10">
    <source>
        <dbReference type="ARBA" id="ARBA00023065"/>
    </source>
</evidence>
<dbReference type="PANTHER" id="PTHR43298:SF2">
    <property type="entry name" value="FMN_FAD EXPORTER YEEO-RELATED"/>
    <property type="match status" value="1"/>
</dbReference>
<dbReference type="HOGENOM" id="CLU_012893_0_1_9"/>
<dbReference type="GO" id="GO:0006811">
    <property type="term" value="P:monoatomic ion transport"/>
    <property type="evidence" value="ECO:0007669"/>
    <property type="project" value="UniProtKB-KW"/>
</dbReference>
<feature type="transmembrane region" description="Helical" evidence="13">
    <location>
        <begin position="245"/>
        <end position="266"/>
    </location>
</feature>
<dbReference type="RefSeq" id="WP_015390516.1">
    <property type="nucleotide sequence ID" value="NC_020291.1"/>
</dbReference>